<evidence type="ECO:0000256" key="1">
    <source>
        <dbReference type="SAM" id="MobiDB-lite"/>
    </source>
</evidence>
<protein>
    <submittedName>
        <fullName evidence="2">Uncharacterized protein</fullName>
    </submittedName>
</protein>
<dbReference type="EMBL" id="CAJNNW010032032">
    <property type="protein sequence ID" value="CAE8710737.1"/>
    <property type="molecule type" value="Genomic_DNA"/>
</dbReference>
<sequence>MTVSSFPGHTALHHPNIVAQMAEAVGGVWVEKIDQRGRKGQRRLKVVCDVKRVVDQGFERQVPDMQLLWAKEEDGEEDEEEDRGSPPAISPAAKQGVPTRTPGAAGQPLLLR</sequence>
<evidence type="ECO:0000313" key="3">
    <source>
        <dbReference type="Proteomes" id="UP000626109"/>
    </source>
</evidence>
<dbReference type="AlphaFoldDB" id="A0A813KQK3"/>
<name>A0A813KQK3_POLGL</name>
<evidence type="ECO:0000313" key="2">
    <source>
        <dbReference type="EMBL" id="CAE8710737.1"/>
    </source>
</evidence>
<accession>A0A813KQK3</accession>
<feature type="compositionally biased region" description="Acidic residues" evidence="1">
    <location>
        <begin position="73"/>
        <end position="82"/>
    </location>
</feature>
<comment type="caution">
    <text evidence="2">The sequence shown here is derived from an EMBL/GenBank/DDBJ whole genome shotgun (WGS) entry which is preliminary data.</text>
</comment>
<reference evidence="2" key="1">
    <citation type="submission" date="2021-02" db="EMBL/GenBank/DDBJ databases">
        <authorList>
            <person name="Dougan E. K."/>
            <person name="Rhodes N."/>
            <person name="Thang M."/>
            <person name="Chan C."/>
        </authorList>
    </citation>
    <scope>NUCLEOTIDE SEQUENCE</scope>
</reference>
<dbReference type="Proteomes" id="UP000626109">
    <property type="component" value="Unassembled WGS sequence"/>
</dbReference>
<proteinExistence type="predicted"/>
<organism evidence="2 3">
    <name type="scientific">Polarella glacialis</name>
    <name type="common">Dinoflagellate</name>
    <dbReference type="NCBI Taxonomy" id="89957"/>
    <lineage>
        <taxon>Eukaryota</taxon>
        <taxon>Sar</taxon>
        <taxon>Alveolata</taxon>
        <taxon>Dinophyceae</taxon>
        <taxon>Suessiales</taxon>
        <taxon>Suessiaceae</taxon>
        <taxon>Polarella</taxon>
    </lineage>
</organism>
<gene>
    <name evidence="2" type="ORF">PGLA2088_LOCUS36098</name>
</gene>
<feature type="region of interest" description="Disordered" evidence="1">
    <location>
        <begin position="65"/>
        <end position="112"/>
    </location>
</feature>